<dbReference type="Proteomes" id="UP000033115">
    <property type="component" value="Chromosome"/>
</dbReference>
<dbReference type="HOGENOM" id="CLU_2583415_0_0_9"/>
<reference evidence="1 2" key="1">
    <citation type="journal article" date="2015" name="J. Biotechnol.">
        <title>Complete genome sequence of a malodorant-producing acetogen, Clostridium scatologenes ATCC 25775(T).</title>
        <authorList>
            <person name="Zhu Z."/>
            <person name="Guo T."/>
            <person name="Zheng H."/>
            <person name="Song T."/>
            <person name="Ouyang P."/>
            <person name="Xie J."/>
        </authorList>
    </citation>
    <scope>NUCLEOTIDE SEQUENCE [LARGE SCALE GENOMIC DNA]</scope>
    <source>
        <strain evidence="1 2">ATCC 25775</strain>
    </source>
</reference>
<protein>
    <submittedName>
        <fullName evidence="1">Uncharacterized protein</fullName>
    </submittedName>
</protein>
<proteinExistence type="predicted"/>
<name>A0A0E3M6V9_CLOSL</name>
<gene>
    <name evidence="1" type="ORF">CSCA_2925</name>
</gene>
<accession>A0A0E3M6V9</accession>
<sequence length="81" mass="9280">MIKKGSLIEIEEVSYSANYPDAKVFIRGNCLSNCNIGEIVNIKTITGHIMSGIVSKCKFLYYNDKKNRKHFKEILLINLKK</sequence>
<dbReference type="EMBL" id="CP009933">
    <property type="protein sequence ID" value="AKA70050.1"/>
    <property type="molecule type" value="Genomic_DNA"/>
</dbReference>
<dbReference type="RefSeq" id="WP_029161374.1">
    <property type="nucleotide sequence ID" value="NZ_CP009933.1"/>
</dbReference>
<evidence type="ECO:0000313" key="2">
    <source>
        <dbReference type="Proteomes" id="UP000033115"/>
    </source>
</evidence>
<dbReference type="AlphaFoldDB" id="A0A0E3M6V9"/>
<dbReference type="KEGG" id="csq:CSCA_2925"/>
<keyword evidence="2" id="KW-1185">Reference proteome</keyword>
<evidence type="ECO:0000313" key="1">
    <source>
        <dbReference type="EMBL" id="AKA70050.1"/>
    </source>
</evidence>
<organism evidence="1 2">
    <name type="scientific">Clostridium scatologenes</name>
    <dbReference type="NCBI Taxonomy" id="1548"/>
    <lineage>
        <taxon>Bacteria</taxon>
        <taxon>Bacillati</taxon>
        <taxon>Bacillota</taxon>
        <taxon>Clostridia</taxon>
        <taxon>Eubacteriales</taxon>
        <taxon>Clostridiaceae</taxon>
        <taxon>Clostridium</taxon>
    </lineage>
</organism>